<organism evidence="2 3">
    <name type="scientific">Terrimonas rubra</name>
    <dbReference type="NCBI Taxonomy" id="1035890"/>
    <lineage>
        <taxon>Bacteria</taxon>
        <taxon>Pseudomonadati</taxon>
        <taxon>Bacteroidota</taxon>
        <taxon>Chitinophagia</taxon>
        <taxon>Chitinophagales</taxon>
        <taxon>Chitinophagaceae</taxon>
        <taxon>Terrimonas</taxon>
    </lineage>
</organism>
<dbReference type="Pfam" id="PF11827">
    <property type="entry name" value="DUF3347"/>
    <property type="match status" value="1"/>
</dbReference>
<dbReference type="RefSeq" id="WP_386101006.1">
    <property type="nucleotide sequence ID" value="NZ_JBHUOZ010000003.1"/>
</dbReference>
<dbReference type="EMBL" id="JBHUOZ010000003">
    <property type="protein sequence ID" value="MFD2921187.1"/>
    <property type="molecule type" value="Genomic_DNA"/>
</dbReference>
<gene>
    <name evidence="2" type="ORF">ACFS6H_15790</name>
</gene>
<name>A0ABW6A7E3_9BACT</name>
<evidence type="ECO:0000313" key="2">
    <source>
        <dbReference type="EMBL" id="MFD2921187.1"/>
    </source>
</evidence>
<feature type="domain" description="DUF3347" evidence="1">
    <location>
        <begin position="57"/>
        <end position="146"/>
    </location>
</feature>
<comment type="caution">
    <text evidence="2">The sequence shown here is derived from an EMBL/GenBank/DDBJ whole genome shotgun (WGS) entry which is preliminary data.</text>
</comment>
<proteinExistence type="predicted"/>
<evidence type="ECO:0000259" key="1">
    <source>
        <dbReference type="Pfam" id="PF11827"/>
    </source>
</evidence>
<accession>A0ABW6A7E3</accession>
<evidence type="ECO:0000313" key="3">
    <source>
        <dbReference type="Proteomes" id="UP001597511"/>
    </source>
</evidence>
<dbReference type="InterPro" id="IPR021782">
    <property type="entry name" value="DUF3347"/>
</dbReference>
<sequence length="211" mass="23071">MKKVLLIILVLLLGAATAFWFFVLKGGKKGPKAEKTLVAIKGGKRSEAFNASLQAMLTDYYGLTEGLVNWDTAAVGKYSVLLQSSIDGVKIDELKDDTTGLYLTAQDPIANAKTNVAALITAATLEEKRVVFNQLSDNIRNLLQTLPPDSGVIYWQECPMAFGENTTGGWLSNKEEIRNPYLGTSHPKYKNSMLSCGEIKHTIRPDTSSVQ</sequence>
<dbReference type="Proteomes" id="UP001597511">
    <property type="component" value="Unassembled WGS sequence"/>
</dbReference>
<protein>
    <submittedName>
        <fullName evidence="2">DUF3347 domain-containing protein</fullName>
    </submittedName>
</protein>
<reference evidence="3" key="1">
    <citation type="journal article" date="2019" name="Int. J. Syst. Evol. Microbiol.">
        <title>The Global Catalogue of Microorganisms (GCM) 10K type strain sequencing project: providing services to taxonomists for standard genome sequencing and annotation.</title>
        <authorList>
            <consortium name="The Broad Institute Genomics Platform"/>
            <consortium name="The Broad Institute Genome Sequencing Center for Infectious Disease"/>
            <person name="Wu L."/>
            <person name="Ma J."/>
        </authorList>
    </citation>
    <scope>NUCLEOTIDE SEQUENCE [LARGE SCALE GENOMIC DNA]</scope>
    <source>
        <strain evidence="3">KCTC 23299</strain>
    </source>
</reference>
<keyword evidence="3" id="KW-1185">Reference proteome</keyword>